<dbReference type="SUPFAM" id="SSF56954">
    <property type="entry name" value="Outer membrane efflux proteins (OEP)"/>
    <property type="match status" value="1"/>
</dbReference>
<accession>A0ABT7U5B8</accession>
<dbReference type="EMBL" id="JAUDCF010000013">
    <property type="protein sequence ID" value="MDM8145723.1"/>
    <property type="molecule type" value="Genomic_DNA"/>
</dbReference>
<keyword evidence="2" id="KW-0175">Coiled coil</keyword>
<evidence type="ECO:0000256" key="2">
    <source>
        <dbReference type="ARBA" id="ARBA00023054"/>
    </source>
</evidence>
<gene>
    <name evidence="3" type="ORF">QUW02_07275</name>
</gene>
<evidence type="ECO:0000313" key="3">
    <source>
        <dbReference type="EMBL" id="MDM8145723.1"/>
    </source>
</evidence>
<reference evidence="4" key="2">
    <citation type="submission" date="2023-07" db="EMBL/GenBank/DDBJ databases">
        <title>Identification and characterization of horizontal gene transfer across gut microbiota members of farm animals based on homology search.</title>
        <authorList>
            <person name="Schwarzerova J."/>
            <person name="Nykrynova M."/>
            <person name="Jureckova K."/>
            <person name="Cejkova D."/>
            <person name="Rychlik I."/>
        </authorList>
    </citation>
    <scope>NUCLEOTIDE SEQUENCE [LARGE SCALE GENOMIC DNA]</scope>
    <source>
        <strain evidence="4">ET4</strain>
    </source>
</reference>
<comment type="subcellular location">
    <subcellularLocation>
        <location evidence="1">Cell envelope</location>
    </subcellularLocation>
</comment>
<dbReference type="Proteomes" id="UP001228403">
    <property type="component" value="Unassembled WGS sequence"/>
</dbReference>
<evidence type="ECO:0000256" key="1">
    <source>
        <dbReference type="ARBA" id="ARBA00004196"/>
    </source>
</evidence>
<evidence type="ECO:0000313" key="4">
    <source>
        <dbReference type="Proteomes" id="UP001228403"/>
    </source>
</evidence>
<dbReference type="PANTHER" id="PTHR32347:SF23">
    <property type="entry name" value="BLL5650 PROTEIN"/>
    <property type="match status" value="1"/>
</dbReference>
<name>A0ABT7U5B8_9BACE</name>
<comment type="caution">
    <text evidence="3">The sequence shown here is derived from an EMBL/GenBank/DDBJ whole genome shotgun (WGS) entry which is preliminary data.</text>
</comment>
<dbReference type="Gene3D" id="2.40.30.170">
    <property type="match status" value="1"/>
</dbReference>
<dbReference type="InterPro" id="IPR050465">
    <property type="entry name" value="UPF0194_transport"/>
</dbReference>
<reference evidence="3 4" key="1">
    <citation type="submission" date="2023-06" db="EMBL/GenBank/DDBJ databases">
        <authorList>
            <person name="Zeman M."/>
            <person name="Kubasova T."/>
            <person name="Jahodarova E."/>
            <person name="Nykrynova M."/>
            <person name="Rychlik I."/>
        </authorList>
    </citation>
    <scope>NUCLEOTIDE SEQUENCE [LARGE SCALE GENOMIC DNA]</scope>
    <source>
        <strain evidence="3 4">ET4</strain>
    </source>
</reference>
<keyword evidence="4" id="KW-1185">Reference proteome</keyword>
<organism evidence="3 4">
    <name type="scientific">Bacteroides eggerthii</name>
    <dbReference type="NCBI Taxonomy" id="28111"/>
    <lineage>
        <taxon>Bacteria</taxon>
        <taxon>Pseudomonadati</taxon>
        <taxon>Bacteroidota</taxon>
        <taxon>Bacteroidia</taxon>
        <taxon>Bacteroidales</taxon>
        <taxon>Bacteroidaceae</taxon>
        <taxon>Bacteroides</taxon>
    </lineage>
</organism>
<sequence>MVWISAVCGGVYGQVTLDECLEAARNHYPLIQERDLIREVEQYDLKRIGKGWLPQLNVSAKAQYQSEVVEMPFEIPGYEAPIDGVVLTKFAEAGEMATAGKSLFKMADMNQVYVRAYLTTPQLSEVKLGDSLRVTIDDGTKKQRSYTGKLIWIADEMEFTPKNIQTKDERADLVYAVKIALRNDGYLKLGMYAFVHFK</sequence>
<dbReference type="PANTHER" id="PTHR32347">
    <property type="entry name" value="EFFLUX SYSTEM COMPONENT YKNX-RELATED"/>
    <property type="match status" value="1"/>
</dbReference>
<proteinExistence type="predicted"/>
<protein>
    <submittedName>
        <fullName evidence="3">HlyD family efflux transporter periplasmic adaptor subunit</fullName>
    </submittedName>
</protein>